<evidence type="ECO:0000256" key="4">
    <source>
        <dbReference type="ARBA" id="ARBA00012438"/>
    </source>
</evidence>
<dbReference type="GO" id="GO:0000155">
    <property type="term" value="F:phosphorelay sensor kinase activity"/>
    <property type="evidence" value="ECO:0007669"/>
    <property type="project" value="InterPro"/>
</dbReference>
<dbReference type="SUPFAM" id="SSF55785">
    <property type="entry name" value="PYP-like sensor domain (PAS domain)"/>
    <property type="match status" value="2"/>
</dbReference>
<dbReference type="InterPro" id="IPR016132">
    <property type="entry name" value="Phyto_chromo_attachment"/>
</dbReference>
<evidence type="ECO:0000259" key="17">
    <source>
        <dbReference type="PROSITE" id="PS50046"/>
    </source>
</evidence>
<dbReference type="InterPro" id="IPR022642">
    <property type="entry name" value="CheR_C"/>
</dbReference>
<dbReference type="RefSeq" id="WP_229641742.1">
    <property type="nucleotide sequence ID" value="NZ_JADWDC010000049.1"/>
</dbReference>
<evidence type="ECO:0000256" key="12">
    <source>
        <dbReference type="ARBA" id="ARBA00023136"/>
    </source>
</evidence>
<feature type="domain" description="Response regulatory" evidence="19">
    <location>
        <begin position="1461"/>
        <end position="1577"/>
    </location>
</feature>
<feature type="active site" evidence="14">
    <location>
        <position position="27"/>
    </location>
</feature>
<dbReference type="Pfam" id="PF08448">
    <property type="entry name" value="PAS_4"/>
    <property type="match status" value="1"/>
</dbReference>
<dbReference type="CDD" id="cd00130">
    <property type="entry name" value="PAS"/>
    <property type="match status" value="1"/>
</dbReference>
<dbReference type="InterPro" id="IPR001789">
    <property type="entry name" value="Sig_transdc_resp-reg_receiver"/>
</dbReference>
<dbReference type="InterPro" id="IPR011006">
    <property type="entry name" value="CheY-like_superfamily"/>
</dbReference>
<feature type="modified residue" description="4-aspartylphosphate" evidence="15">
    <location>
        <position position="1510"/>
    </location>
</feature>
<dbReference type="NCBIfam" id="TIGR00229">
    <property type="entry name" value="sensory_box"/>
    <property type="match status" value="1"/>
</dbReference>
<feature type="domain" description="CheR-type methyltransferase" evidence="23">
    <location>
        <begin position="225"/>
        <end position="487"/>
    </location>
</feature>
<keyword evidence="16" id="KW-0175">Coiled coil</keyword>
<dbReference type="SUPFAM" id="SSF47384">
    <property type="entry name" value="Homodimeric domain of signal transducing histidine kinase"/>
    <property type="match status" value="1"/>
</dbReference>
<dbReference type="GO" id="GO:0008757">
    <property type="term" value="F:S-adenosylmethionine-dependent methyltransferase activity"/>
    <property type="evidence" value="ECO:0007669"/>
    <property type="project" value="InterPro"/>
</dbReference>
<dbReference type="EMBL" id="JADWDC010000049">
    <property type="protein sequence ID" value="MCC0178640.1"/>
    <property type="molecule type" value="Genomic_DNA"/>
</dbReference>
<dbReference type="EC" id="2.7.13.3" evidence="4"/>
<feature type="domain" description="PAS" evidence="20">
    <location>
        <begin position="883"/>
        <end position="953"/>
    </location>
</feature>
<dbReference type="PROSITE" id="PS50110">
    <property type="entry name" value="RESPONSE_REGULATORY"/>
    <property type="match status" value="1"/>
</dbReference>
<dbReference type="CDD" id="cd17546">
    <property type="entry name" value="REC_hyHK_CKI1_RcsC-like"/>
    <property type="match status" value="1"/>
</dbReference>
<feature type="coiled-coil region" evidence="16">
    <location>
        <begin position="649"/>
        <end position="711"/>
    </location>
</feature>
<dbReference type="InterPro" id="IPR003661">
    <property type="entry name" value="HisK_dim/P_dom"/>
</dbReference>
<keyword evidence="14" id="KW-0378">Hydrolase</keyword>
<accession>A0A964BW01</accession>
<dbReference type="SMART" id="SM00388">
    <property type="entry name" value="HisKA"/>
    <property type="match status" value="1"/>
</dbReference>
<evidence type="ECO:0000259" key="18">
    <source>
        <dbReference type="PROSITE" id="PS50109"/>
    </source>
</evidence>
<dbReference type="Pfam" id="PF01590">
    <property type="entry name" value="GAF"/>
    <property type="match status" value="1"/>
</dbReference>
<dbReference type="PROSITE" id="PS50109">
    <property type="entry name" value="HIS_KIN"/>
    <property type="match status" value="1"/>
</dbReference>
<dbReference type="SMART" id="SM00448">
    <property type="entry name" value="REC"/>
    <property type="match status" value="1"/>
</dbReference>
<dbReference type="InterPro" id="IPR003594">
    <property type="entry name" value="HATPase_dom"/>
</dbReference>
<dbReference type="GO" id="GO:0005524">
    <property type="term" value="F:ATP binding"/>
    <property type="evidence" value="ECO:0007669"/>
    <property type="project" value="UniProtKB-KW"/>
</dbReference>
<keyword evidence="14" id="KW-0145">Chemotaxis</keyword>
<dbReference type="PANTHER" id="PTHR24422">
    <property type="entry name" value="CHEMOTAXIS PROTEIN METHYLTRANSFERASE"/>
    <property type="match status" value="1"/>
</dbReference>
<feature type="active site" evidence="14">
    <location>
        <position position="148"/>
    </location>
</feature>
<evidence type="ECO:0000256" key="2">
    <source>
        <dbReference type="ARBA" id="ARBA00004370"/>
    </source>
</evidence>
<dbReference type="CDD" id="cd16434">
    <property type="entry name" value="CheB-CheR_fusion"/>
    <property type="match status" value="1"/>
</dbReference>
<keyword evidence="10" id="KW-0067">ATP-binding</keyword>
<evidence type="ECO:0000256" key="15">
    <source>
        <dbReference type="PROSITE-ProRule" id="PRU00169"/>
    </source>
</evidence>
<dbReference type="InterPro" id="IPR029063">
    <property type="entry name" value="SAM-dependent_MTases_sf"/>
</dbReference>
<dbReference type="Gene3D" id="3.40.50.2300">
    <property type="match status" value="1"/>
</dbReference>
<evidence type="ECO:0000256" key="9">
    <source>
        <dbReference type="ARBA" id="ARBA00022777"/>
    </source>
</evidence>
<feature type="domain" description="CheB-type methylesterase" evidence="22">
    <location>
        <begin position="21"/>
        <end position="206"/>
    </location>
</feature>
<feature type="domain" description="Phytochrome chromophore attachment site" evidence="17">
    <location>
        <begin position="1028"/>
        <end position="1168"/>
    </location>
</feature>
<evidence type="ECO:0000259" key="20">
    <source>
        <dbReference type="PROSITE" id="PS50112"/>
    </source>
</evidence>
<dbReference type="InterPro" id="IPR036097">
    <property type="entry name" value="HisK_dim/P_sf"/>
</dbReference>
<dbReference type="CDD" id="cd00082">
    <property type="entry name" value="HisKA"/>
    <property type="match status" value="1"/>
</dbReference>
<comment type="caution">
    <text evidence="24">The sequence shown here is derived from an EMBL/GenBank/DDBJ whole genome shotgun (WGS) entry which is preliminary data.</text>
</comment>
<protein>
    <recommendedName>
        <fullName evidence="13">Circadian input-output histidine kinase CikA</fullName>
        <ecNumber evidence="4">2.7.13.3</ecNumber>
    </recommendedName>
</protein>
<dbReference type="InterPro" id="IPR036890">
    <property type="entry name" value="HATPase_C_sf"/>
</dbReference>
<sequence>MSENDNDTNSDLSQQEQRKFVVGIGASAGGLRALEEFFEHMPTDSGAAFVVIQHLSPDFKSLMKELLGRRTRMAIYRVTEGMELEPNSIYLIPPGKNLVLDRQKLHLLEQEERNRHGLNFPIDIFLESLAKNIVEKAIGVILSGTGSDGTNGLRAINEAGGFAMVQEPETAEFDGMPRTAIATGVIDRVLPPPELAQTINQLVRSPNSLDKGNKYRSDLLDVDTLQHIAKVLAQHDQTDFSHYKTSTLSRRIHRRYLISGCNNLDEFIQLLENSAEERAILRHDLLISVTHFFRDRQAWDFLETEVIPDLIAKAEPHEELRCWVTACATGEEAYSLAILLEEAISLSKKPVRFKIFATDIDKSALEKATQGIYPQTISKDINPERLERYFVRKDNSLQIIRKIREKLLFAPHDITKDAGFTRMNLISCRNVLIYLQSNLQQQVLRNLHFSLASKGILFLGEAETLGYIEPEFQALDKKNKIYQKRRDVRLNVPVKGMSKISRQLLPFVTCKPSSENRLEPMLDVAFSYVLQKNNATCLLVDREHKLFHAFNDNISILKVPFGRTTTDITKMIVADLQLPLITALHRAKRERSPVSYLGIKMEREQRECNFKLEVVYHESNKLADDFFFIVIQEDQTRHPQTAGERFEADAEASQRIMELEYELQQTRENLQAVIEELETTNEEQQATNEELTASNEELQSTNEELHSVNEELYTVNAEYQSKIGELTELNNDVDNLLRSTDIGVVFLDRNLKIRKFTPAATVAINLVEADIYRPLKHITHNLDCPNLHELLQVAIDTQQVVDKEVKLLEKDFHLLMRINPYLLEDGQLDGVVISFIDIDELKTIQHQIHLVNQELKASQFELRQLNQDLEERVEERTKALQKSEARLRAILSTTSSIIYLKDINGRYLLVNRQYLESFNLTEADILGKSDRDIFPPEVAEIVLNNDRQVLTTKSVLNFEESATLPDGSLHTYISIKAPLIDEQGEVYALCGISTNISQQKETEAELRASAARERTILNVVEKIRETLDLDEIFQVTTANIHETLKCDRVALYQFNSDWSGQFVAESITDSCSPLKDIQLDDSWTDTCLRETEGGRYQARETFAIADIAEAQFTDCHRELYERLGVKTFCIAPIFQNDRLWGLLAAYQNQKPRQWKEGEMRLLTQTGIQLGISIAQVDLFAQLQNQSLQLQQAKEAAETANQAKSAFIAHTSHELRTPLNAILGFAQILRRETDFTAKQQRGVEVIQRSGQHLLTLINDILYIAKIEAGKLNLEFTDFILSSFLDNLKAMIQIRCQQKGIELEHLILSDLPTVVRGDETRLRQLLLNLLSNAVKFTPKGKISFSVGYVRDFSGDQGGNNNKVRFHVADTGIGIPEDRLAEIFLPFQQLDCDRTSQEGTGLGLSISQSIAQQMDSEIQVRSTLGKGSEFWFDIDFPHVEYSLESTVNNNHHLDITGYEGKRRTILVVDDLENNREVLVNFLTPLGFDVIEAASGTEAIAKIKEHNPDLVLLDLVMPELDGLAVTNLLRQEATWQDLPIIVVSASTLPADESQCYLAGANAFLAKPLNLAQLLRLLEQHLPLKWITQDAQRGSQSARQSLNSDGDSKAQADSKLKAIAIPTTEELNHLLELSMEGEIREVLSQIDRWQSDRLNLIPFIQEIRPLVENCRLKKLKELLKQYLAD</sequence>
<dbReference type="GO" id="GO:0006935">
    <property type="term" value="P:chemotaxis"/>
    <property type="evidence" value="ECO:0007669"/>
    <property type="project" value="UniProtKB-UniRule"/>
</dbReference>
<evidence type="ECO:0000256" key="13">
    <source>
        <dbReference type="ARBA" id="ARBA00074306"/>
    </source>
</evidence>
<keyword evidence="9" id="KW-0418">Kinase</keyword>
<dbReference type="SMART" id="SM00138">
    <property type="entry name" value="MeTrc"/>
    <property type="match status" value="1"/>
</dbReference>
<dbReference type="SUPFAM" id="SSF52172">
    <property type="entry name" value="CheY-like"/>
    <property type="match status" value="1"/>
</dbReference>
<dbReference type="InterPro" id="IPR013656">
    <property type="entry name" value="PAS_4"/>
</dbReference>
<dbReference type="InterPro" id="IPR022641">
    <property type="entry name" value="CheR_N"/>
</dbReference>
<keyword evidence="5 15" id="KW-0597">Phosphoprotein</keyword>
<keyword evidence="12" id="KW-0472">Membrane</keyword>
<comment type="similarity">
    <text evidence="3">In the N-terminal section; belongs to the phytochrome family.</text>
</comment>
<dbReference type="Gene3D" id="3.40.50.180">
    <property type="entry name" value="Methylesterase CheB, C-terminal domain"/>
    <property type="match status" value="1"/>
</dbReference>
<dbReference type="InterPro" id="IPR000700">
    <property type="entry name" value="PAS-assoc_C"/>
</dbReference>
<dbReference type="Pfam" id="PF00512">
    <property type="entry name" value="HisKA"/>
    <property type="match status" value="1"/>
</dbReference>
<dbReference type="Gene3D" id="3.30.450.40">
    <property type="match status" value="1"/>
</dbReference>
<evidence type="ECO:0000259" key="21">
    <source>
        <dbReference type="PROSITE" id="PS50113"/>
    </source>
</evidence>
<gene>
    <name evidence="24" type="ORF">I4641_16835</name>
</gene>
<dbReference type="Gene3D" id="3.30.450.20">
    <property type="entry name" value="PAS domain"/>
    <property type="match status" value="2"/>
</dbReference>
<dbReference type="InterPro" id="IPR000014">
    <property type="entry name" value="PAS"/>
</dbReference>
<dbReference type="SUPFAM" id="SSF52738">
    <property type="entry name" value="Methylesterase CheB, C-terminal domain"/>
    <property type="match status" value="1"/>
</dbReference>
<keyword evidence="25" id="KW-1185">Reference proteome</keyword>
<keyword evidence="6" id="KW-0808">Transferase</keyword>
<dbReference type="GO" id="GO:0005737">
    <property type="term" value="C:cytoplasm"/>
    <property type="evidence" value="ECO:0007669"/>
    <property type="project" value="InterPro"/>
</dbReference>
<organism evidence="24 25">
    <name type="scientific">Waterburya agarophytonicola KI4</name>
    <dbReference type="NCBI Taxonomy" id="2874699"/>
    <lineage>
        <taxon>Bacteria</taxon>
        <taxon>Bacillati</taxon>
        <taxon>Cyanobacteriota</taxon>
        <taxon>Cyanophyceae</taxon>
        <taxon>Pleurocapsales</taxon>
        <taxon>Hyellaceae</taxon>
        <taxon>Waterburya</taxon>
        <taxon>Waterburya agarophytonicola</taxon>
    </lineage>
</organism>
<dbReference type="PANTHER" id="PTHR24422:SF27">
    <property type="entry name" value="PROTEIN-GLUTAMATE O-METHYLTRANSFERASE"/>
    <property type="match status" value="1"/>
</dbReference>
<dbReference type="InterPro" id="IPR050903">
    <property type="entry name" value="Bact_Chemotaxis_MeTrfase"/>
</dbReference>
<dbReference type="FunFam" id="3.30.565.10:FF:000010">
    <property type="entry name" value="Sensor histidine kinase RcsC"/>
    <property type="match status" value="1"/>
</dbReference>
<dbReference type="Gene3D" id="1.10.287.130">
    <property type="match status" value="1"/>
</dbReference>
<dbReference type="FunFam" id="1.10.287.130:FF:000004">
    <property type="entry name" value="Ethylene receptor 1"/>
    <property type="match status" value="1"/>
</dbReference>
<feature type="domain" description="PAC" evidence="21">
    <location>
        <begin position="956"/>
        <end position="1008"/>
    </location>
</feature>
<dbReference type="Gene3D" id="3.40.50.150">
    <property type="entry name" value="Vaccinia Virus protein VP39"/>
    <property type="match status" value="1"/>
</dbReference>
<dbReference type="SUPFAM" id="SSF55781">
    <property type="entry name" value="GAF domain-like"/>
    <property type="match status" value="1"/>
</dbReference>
<dbReference type="InterPro" id="IPR000673">
    <property type="entry name" value="Sig_transdc_resp-reg_Me-estase"/>
</dbReference>
<evidence type="ECO:0000256" key="7">
    <source>
        <dbReference type="ARBA" id="ARBA00022692"/>
    </source>
</evidence>
<dbReference type="SMART" id="SM00091">
    <property type="entry name" value="PAS"/>
    <property type="match status" value="2"/>
</dbReference>
<proteinExistence type="inferred from homology"/>
<dbReference type="GO" id="GO:0016020">
    <property type="term" value="C:membrane"/>
    <property type="evidence" value="ECO:0007669"/>
    <property type="project" value="UniProtKB-SubCell"/>
</dbReference>
<dbReference type="Pfam" id="PF01339">
    <property type="entry name" value="CheB_methylest"/>
    <property type="match status" value="1"/>
</dbReference>
<evidence type="ECO:0000256" key="16">
    <source>
        <dbReference type="SAM" id="Coils"/>
    </source>
</evidence>
<evidence type="ECO:0000256" key="1">
    <source>
        <dbReference type="ARBA" id="ARBA00000085"/>
    </source>
</evidence>
<evidence type="ECO:0000256" key="14">
    <source>
        <dbReference type="PROSITE-ProRule" id="PRU00050"/>
    </source>
</evidence>
<dbReference type="PROSITE" id="PS50046">
    <property type="entry name" value="PHYTOCHROME_2"/>
    <property type="match status" value="1"/>
</dbReference>
<evidence type="ECO:0000259" key="23">
    <source>
        <dbReference type="PROSITE" id="PS50123"/>
    </source>
</evidence>
<dbReference type="Proteomes" id="UP000729733">
    <property type="component" value="Unassembled WGS sequence"/>
</dbReference>
<reference evidence="24" key="1">
    <citation type="journal article" date="2021" name="Antonie Van Leeuwenhoek">
        <title>Draft genome and description of Waterburya agarophytonicola gen. nov. sp. nov. (Pleurocapsales, Cyanobacteria): a seaweed symbiont.</title>
        <authorList>
            <person name="Bonthond G."/>
            <person name="Shalygin S."/>
            <person name="Bayer T."/>
            <person name="Weinberger F."/>
        </authorList>
    </citation>
    <scope>NUCLEOTIDE SEQUENCE</scope>
    <source>
        <strain evidence="24">KI4</strain>
    </source>
</reference>
<evidence type="ECO:0000256" key="3">
    <source>
        <dbReference type="ARBA" id="ARBA00006402"/>
    </source>
</evidence>
<evidence type="ECO:0000256" key="6">
    <source>
        <dbReference type="ARBA" id="ARBA00022679"/>
    </source>
</evidence>
<dbReference type="Pfam" id="PF01739">
    <property type="entry name" value="CheR"/>
    <property type="match status" value="1"/>
</dbReference>
<dbReference type="PROSITE" id="PS50122">
    <property type="entry name" value="CHEB"/>
    <property type="match status" value="1"/>
</dbReference>
<dbReference type="InterPro" id="IPR035909">
    <property type="entry name" value="CheB_C"/>
</dbReference>
<evidence type="ECO:0000256" key="11">
    <source>
        <dbReference type="ARBA" id="ARBA00022989"/>
    </source>
</evidence>
<dbReference type="PRINTS" id="PR00996">
    <property type="entry name" value="CHERMTFRASE"/>
</dbReference>
<keyword evidence="7" id="KW-0812">Transmembrane</keyword>
<dbReference type="SUPFAM" id="SSF55874">
    <property type="entry name" value="ATPase domain of HSP90 chaperone/DNA topoisomerase II/histidine kinase"/>
    <property type="match status" value="1"/>
</dbReference>
<dbReference type="InterPro" id="IPR003018">
    <property type="entry name" value="GAF"/>
</dbReference>
<feature type="coiled-coil region" evidence="16">
    <location>
        <begin position="848"/>
        <end position="886"/>
    </location>
</feature>
<keyword evidence="8" id="KW-0547">Nucleotide-binding</keyword>
<dbReference type="SMART" id="SM00387">
    <property type="entry name" value="HATPase_c"/>
    <property type="match status" value="1"/>
</dbReference>
<evidence type="ECO:0000256" key="10">
    <source>
        <dbReference type="ARBA" id="ARBA00022840"/>
    </source>
</evidence>
<dbReference type="GO" id="GO:0008984">
    <property type="term" value="F:protein-glutamate methylesterase activity"/>
    <property type="evidence" value="ECO:0007669"/>
    <property type="project" value="InterPro"/>
</dbReference>
<dbReference type="PROSITE" id="PS50112">
    <property type="entry name" value="PAS"/>
    <property type="match status" value="1"/>
</dbReference>
<evidence type="ECO:0000313" key="24">
    <source>
        <dbReference type="EMBL" id="MCC0178640.1"/>
    </source>
</evidence>
<dbReference type="InterPro" id="IPR000780">
    <property type="entry name" value="CheR_MeTrfase"/>
</dbReference>
<dbReference type="Pfam" id="PF13596">
    <property type="entry name" value="PAS_10"/>
    <property type="match status" value="1"/>
</dbReference>
<dbReference type="SMART" id="SM00065">
    <property type="entry name" value="GAF"/>
    <property type="match status" value="1"/>
</dbReference>
<dbReference type="PROSITE" id="PS50113">
    <property type="entry name" value="PAC"/>
    <property type="match status" value="1"/>
</dbReference>
<evidence type="ECO:0000256" key="8">
    <source>
        <dbReference type="ARBA" id="ARBA00022741"/>
    </source>
</evidence>
<dbReference type="GO" id="GO:0000156">
    <property type="term" value="F:phosphorelay response regulator activity"/>
    <property type="evidence" value="ECO:0007669"/>
    <property type="project" value="InterPro"/>
</dbReference>
<dbReference type="Pfam" id="PF02518">
    <property type="entry name" value="HATPase_c"/>
    <property type="match status" value="1"/>
</dbReference>
<comment type="catalytic activity">
    <reaction evidence="1">
        <text>ATP + protein L-histidine = ADP + protein N-phospho-L-histidine.</text>
        <dbReference type="EC" id="2.7.13.3"/>
    </reaction>
</comment>
<evidence type="ECO:0000259" key="22">
    <source>
        <dbReference type="PROSITE" id="PS50122"/>
    </source>
</evidence>
<dbReference type="Pfam" id="PF03705">
    <property type="entry name" value="CheR_N"/>
    <property type="match status" value="1"/>
</dbReference>
<dbReference type="PROSITE" id="PS50123">
    <property type="entry name" value="CHER"/>
    <property type="match status" value="1"/>
</dbReference>
<dbReference type="InterPro" id="IPR029016">
    <property type="entry name" value="GAF-like_dom_sf"/>
</dbReference>
<dbReference type="SUPFAM" id="SSF53335">
    <property type="entry name" value="S-adenosyl-L-methionine-dependent methyltransferases"/>
    <property type="match status" value="1"/>
</dbReference>
<dbReference type="Pfam" id="PF00072">
    <property type="entry name" value="Response_reg"/>
    <property type="match status" value="1"/>
</dbReference>
<evidence type="ECO:0000313" key="25">
    <source>
        <dbReference type="Proteomes" id="UP000729733"/>
    </source>
</evidence>
<name>A0A964BW01_9CYAN</name>
<feature type="domain" description="Histidine kinase" evidence="18">
    <location>
        <begin position="1209"/>
        <end position="1435"/>
    </location>
</feature>
<feature type="active site" evidence="14">
    <location>
        <position position="54"/>
    </location>
</feature>
<evidence type="ECO:0000259" key="19">
    <source>
        <dbReference type="PROSITE" id="PS50110"/>
    </source>
</evidence>
<keyword evidence="11" id="KW-1133">Transmembrane helix</keyword>
<dbReference type="InterPro" id="IPR035965">
    <property type="entry name" value="PAS-like_dom_sf"/>
</dbReference>
<comment type="subcellular location">
    <subcellularLocation>
        <location evidence="2">Membrane</location>
    </subcellularLocation>
</comment>
<evidence type="ECO:0000256" key="5">
    <source>
        <dbReference type="ARBA" id="ARBA00022553"/>
    </source>
</evidence>
<dbReference type="SUPFAM" id="SSF47757">
    <property type="entry name" value="Chemotaxis receptor methyltransferase CheR, N-terminal domain"/>
    <property type="match status" value="1"/>
</dbReference>
<dbReference type="Gene3D" id="3.30.565.10">
    <property type="entry name" value="Histidine kinase-like ATPase, C-terminal domain"/>
    <property type="match status" value="1"/>
</dbReference>
<dbReference type="InterPro" id="IPR005467">
    <property type="entry name" value="His_kinase_dom"/>
</dbReference>